<sequence>MRIHVLGSCPPHPTAPAPPTPPSVPHALADDATYADQDAAKSAEAAADEAYEELILAYSEALGSYRDSLAAFTQWCDEDARAAAVLSQSVQPHFASEFMGLATIAEMWSHLLSTPIRVFRADSAGQYISQLLRGLLAEEGPLAQFSCPGAHAQNGVVERKHRHLLETAHAMMIAASLPPHFWAEAVSISTYLINLQPSTALQGGIPLERLTGRAPDYSALLLFDYVCYVLLAPRERTKLTAQSVECVFLGYSPEHKGDKCWDPIDHRMRISRDVTFDESRPCSAESLTTFCSFFIHQTPSPPSLPSP</sequence>
<protein>
    <recommendedName>
        <fullName evidence="2">Integrase catalytic domain-containing protein</fullName>
    </recommendedName>
</protein>
<dbReference type="AlphaFoldDB" id="A0AAD8WVY3"/>
<dbReference type="InterPro" id="IPR012337">
    <property type="entry name" value="RNaseH-like_sf"/>
</dbReference>
<dbReference type="GO" id="GO:0015074">
    <property type="term" value="P:DNA integration"/>
    <property type="evidence" value="ECO:0007669"/>
    <property type="project" value="InterPro"/>
</dbReference>
<dbReference type="PANTHER" id="PTHR42648:SF26">
    <property type="entry name" value="INTEGRASE CATALYTIC DOMAIN-CONTAINING PROTEIN"/>
    <property type="match status" value="1"/>
</dbReference>
<dbReference type="Pfam" id="PF25597">
    <property type="entry name" value="SH3_retrovirus"/>
    <property type="match status" value="1"/>
</dbReference>
<organism evidence="3 4">
    <name type="scientific">Lolium multiflorum</name>
    <name type="common">Italian ryegrass</name>
    <name type="synonym">Lolium perenne subsp. multiflorum</name>
    <dbReference type="NCBI Taxonomy" id="4521"/>
    <lineage>
        <taxon>Eukaryota</taxon>
        <taxon>Viridiplantae</taxon>
        <taxon>Streptophyta</taxon>
        <taxon>Embryophyta</taxon>
        <taxon>Tracheophyta</taxon>
        <taxon>Spermatophyta</taxon>
        <taxon>Magnoliopsida</taxon>
        <taxon>Liliopsida</taxon>
        <taxon>Poales</taxon>
        <taxon>Poaceae</taxon>
        <taxon>BOP clade</taxon>
        <taxon>Pooideae</taxon>
        <taxon>Poodae</taxon>
        <taxon>Poeae</taxon>
        <taxon>Poeae Chloroplast Group 2 (Poeae type)</taxon>
        <taxon>Loliodinae</taxon>
        <taxon>Loliinae</taxon>
        <taxon>Lolium</taxon>
    </lineage>
</organism>
<accession>A0AAD8WVY3</accession>
<feature type="region of interest" description="Disordered" evidence="1">
    <location>
        <begin position="1"/>
        <end position="27"/>
    </location>
</feature>
<evidence type="ECO:0000256" key="1">
    <source>
        <dbReference type="SAM" id="MobiDB-lite"/>
    </source>
</evidence>
<evidence type="ECO:0000313" key="3">
    <source>
        <dbReference type="EMBL" id="KAK1683042.1"/>
    </source>
</evidence>
<gene>
    <name evidence="3" type="ORF">QYE76_043890</name>
</gene>
<evidence type="ECO:0000259" key="2">
    <source>
        <dbReference type="PROSITE" id="PS50994"/>
    </source>
</evidence>
<dbReference type="InterPro" id="IPR039537">
    <property type="entry name" value="Retrotran_Ty1/copia-like"/>
</dbReference>
<comment type="caution">
    <text evidence="3">The sequence shown here is derived from an EMBL/GenBank/DDBJ whole genome shotgun (WGS) entry which is preliminary data.</text>
</comment>
<dbReference type="Proteomes" id="UP001231189">
    <property type="component" value="Unassembled WGS sequence"/>
</dbReference>
<reference evidence="3" key="1">
    <citation type="submission" date="2023-07" db="EMBL/GenBank/DDBJ databases">
        <title>A chromosome-level genome assembly of Lolium multiflorum.</title>
        <authorList>
            <person name="Chen Y."/>
            <person name="Copetti D."/>
            <person name="Kolliker R."/>
            <person name="Studer B."/>
        </authorList>
    </citation>
    <scope>NUCLEOTIDE SEQUENCE</scope>
    <source>
        <strain evidence="3">02402/16</strain>
        <tissue evidence="3">Leaf</tissue>
    </source>
</reference>
<feature type="compositionally biased region" description="Pro residues" evidence="1">
    <location>
        <begin position="10"/>
        <end position="24"/>
    </location>
</feature>
<evidence type="ECO:0000313" key="4">
    <source>
        <dbReference type="Proteomes" id="UP001231189"/>
    </source>
</evidence>
<dbReference type="InterPro" id="IPR036397">
    <property type="entry name" value="RNaseH_sf"/>
</dbReference>
<feature type="domain" description="Integrase catalytic" evidence="2">
    <location>
        <begin position="37"/>
        <end position="214"/>
    </location>
</feature>
<dbReference type="SUPFAM" id="SSF53098">
    <property type="entry name" value="Ribonuclease H-like"/>
    <property type="match status" value="1"/>
</dbReference>
<dbReference type="PANTHER" id="PTHR42648">
    <property type="entry name" value="TRANSPOSASE, PUTATIVE-RELATED"/>
    <property type="match status" value="1"/>
</dbReference>
<dbReference type="PROSITE" id="PS50994">
    <property type="entry name" value="INTEGRASE"/>
    <property type="match status" value="1"/>
</dbReference>
<keyword evidence="4" id="KW-1185">Reference proteome</keyword>
<dbReference type="GO" id="GO:0003676">
    <property type="term" value="F:nucleic acid binding"/>
    <property type="evidence" value="ECO:0007669"/>
    <property type="project" value="InterPro"/>
</dbReference>
<dbReference type="InterPro" id="IPR057670">
    <property type="entry name" value="SH3_retrovirus"/>
</dbReference>
<dbReference type="Gene3D" id="3.30.420.10">
    <property type="entry name" value="Ribonuclease H-like superfamily/Ribonuclease H"/>
    <property type="match status" value="1"/>
</dbReference>
<dbReference type="InterPro" id="IPR001584">
    <property type="entry name" value="Integrase_cat-core"/>
</dbReference>
<dbReference type="EMBL" id="JAUUTY010000002">
    <property type="protein sequence ID" value="KAK1683042.1"/>
    <property type="molecule type" value="Genomic_DNA"/>
</dbReference>
<name>A0AAD8WVY3_LOLMU</name>
<proteinExistence type="predicted"/>